<proteinExistence type="predicted"/>
<organism evidence="1 2">
    <name type="scientific">Actinomadura macrotermitis</name>
    <dbReference type="NCBI Taxonomy" id="2585200"/>
    <lineage>
        <taxon>Bacteria</taxon>
        <taxon>Bacillati</taxon>
        <taxon>Actinomycetota</taxon>
        <taxon>Actinomycetes</taxon>
        <taxon>Streptosporangiales</taxon>
        <taxon>Thermomonosporaceae</taxon>
        <taxon>Actinomadura</taxon>
    </lineage>
</organism>
<dbReference type="AlphaFoldDB" id="A0A7K0C2Q4"/>
<reference evidence="1 2" key="1">
    <citation type="submission" date="2019-10" db="EMBL/GenBank/DDBJ databases">
        <title>Actinomadura rubteroloni sp. nov. and Actinomadura macrotermitis sp. nov., isolated from the gut of fungus growing-termite Macrotermes natalensis.</title>
        <authorList>
            <person name="Benndorf R."/>
            <person name="Martin K."/>
            <person name="Kuefner M."/>
            <person name="De Beer W."/>
            <person name="Kaster A.-K."/>
            <person name="Vollmers J."/>
            <person name="Poulsen M."/>
            <person name="Beemelmanns C."/>
        </authorList>
    </citation>
    <scope>NUCLEOTIDE SEQUENCE [LARGE SCALE GENOMIC DNA]</scope>
    <source>
        <strain evidence="1 2">RB68</strain>
    </source>
</reference>
<dbReference type="Proteomes" id="UP000487268">
    <property type="component" value="Unassembled WGS sequence"/>
</dbReference>
<evidence type="ECO:0000313" key="2">
    <source>
        <dbReference type="Proteomes" id="UP000487268"/>
    </source>
</evidence>
<name>A0A7K0C2Q4_9ACTN</name>
<accession>A0A7K0C2Q4</accession>
<comment type="caution">
    <text evidence="1">The sequence shown here is derived from an EMBL/GenBank/DDBJ whole genome shotgun (WGS) entry which is preliminary data.</text>
</comment>
<sequence length="266" mass="27693">MPLGGGRVGWKSSAAACPLRVGRRRPLRRKLGFPVVCLVGARCSGSASLTAGLQTRSEEVVEAGQSAERRLMGAGPGKSSAAACVVWLLRWRTFALVVAGRLRVAGGEMSGVASSTAETSTAQRGVVGAGAGPPGAAWWGEPWWRAGPGGSAPLLATWRGWSAGVRSGSGSAYPRVPGWLAGVYWAWSSQALCRWRRWRAGHGWACAVARCCLLGPGVYVRRGWLVAGGGGGGVRRCGPVRCCRACRVWRVRVSVGTGGAEPSQGL</sequence>
<gene>
    <name evidence="1" type="ORF">ACRB68_58050</name>
</gene>
<evidence type="ECO:0000313" key="1">
    <source>
        <dbReference type="EMBL" id="MQY07703.1"/>
    </source>
</evidence>
<dbReference type="EMBL" id="WEGH01000004">
    <property type="protein sequence ID" value="MQY07703.1"/>
    <property type="molecule type" value="Genomic_DNA"/>
</dbReference>
<protein>
    <submittedName>
        <fullName evidence="1">Uncharacterized protein</fullName>
    </submittedName>
</protein>
<keyword evidence="2" id="KW-1185">Reference proteome</keyword>